<sequence>MKYYLVALFDKDSCSNMEKVQRNICRKYKLYKNIHMPHIVMEVLEDPDIDKVSGIIADILQPYKKFKVEINNDLSFNANFKIVDIKVESKGYIIRLARQINEMLRLYKFNIKENNFDNCNLYIPLVRANFGLREWNNKEYIAACENVKRNEIKHVIKIDKMELWKNVNNKKSTVVKTFKLRDF</sequence>
<dbReference type="OrthoDB" id="2112057at2"/>
<proteinExistence type="predicted"/>
<organism evidence="1 2">
    <name type="scientific">Clostridium fermenticellae</name>
    <dbReference type="NCBI Taxonomy" id="2068654"/>
    <lineage>
        <taxon>Bacteria</taxon>
        <taxon>Bacillati</taxon>
        <taxon>Bacillota</taxon>
        <taxon>Clostridia</taxon>
        <taxon>Eubacteriales</taxon>
        <taxon>Clostridiaceae</taxon>
        <taxon>Clostridium</taxon>
    </lineage>
</organism>
<gene>
    <name evidence="1" type="ORF">D4Z93_12655</name>
</gene>
<name>A0A386H6G4_9CLOT</name>
<dbReference type="Proteomes" id="UP000266301">
    <property type="component" value="Chromosome"/>
</dbReference>
<dbReference type="KEGG" id="cfer:D4Z93_12655"/>
<dbReference type="AlphaFoldDB" id="A0A386H6G4"/>
<protein>
    <submittedName>
        <fullName evidence="1">2'-5' RNA ligase family protein</fullName>
    </submittedName>
</protein>
<keyword evidence="1" id="KW-0436">Ligase</keyword>
<dbReference type="GO" id="GO:0016874">
    <property type="term" value="F:ligase activity"/>
    <property type="evidence" value="ECO:0007669"/>
    <property type="project" value="UniProtKB-KW"/>
</dbReference>
<reference evidence="1 2" key="1">
    <citation type="journal article" date="2019" name="Int. J. Syst. Evol. Microbiol.">
        <title>Clostridium fermenticellae sp. nov., isolated from the mud in a fermentation cellar for the production of the Chinese liquor, baijiu.</title>
        <authorList>
            <person name="Xu P.X."/>
            <person name="Chai L.J."/>
            <person name="Qiu T."/>
            <person name="Zhang X.J."/>
            <person name="Lu Z.M."/>
            <person name="Xiao C."/>
            <person name="Wang S.T."/>
            <person name="Shen C.H."/>
            <person name="Shi J.S."/>
            <person name="Xu Z.H."/>
        </authorList>
    </citation>
    <scope>NUCLEOTIDE SEQUENCE [LARGE SCALE GENOMIC DNA]</scope>
    <source>
        <strain evidence="1 2">JN500901</strain>
    </source>
</reference>
<keyword evidence="2" id="KW-1185">Reference proteome</keyword>
<dbReference type="EMBL" id="CP032416">
    <property type="protein sequence ID" value="AYD41309.1"/>
    <property type="molecule type" value="Genomic_DNA"/>
</dbReference>
<accession>A0A386H6G4</accession>
<dbReference type="InterPro" id="IPR009097">
    <property type="entry name" value="Cyclic_Pdiesterase"/>
</dbReference>
<dbReference type="SUPFAM" id="SSF55144">
    <property type="entry name" value="LigT-like"/>
    <property type="match status" value="1"/>
</dbReference>
<dbReference type="RefSeq" id="WP_119974029.1">
    <property type="nucleotide sequence ID" value="NZ_CP032416.1"/>
</dbReference>
<evidence type="ECO:0000313" key="2">
    <source>
        <dbReference type="Proteomes" id="UP000266301"/>
    </source>
</evidence>
<dbReference type="Gene3D" id="3.90.1140.10">
    <property type="entry name" value="Cyclic phosphodiesterase"/>
    <property type="match status" value="1"/>
</dbReference>
<evidence type="ECO:0000313" key="1">
    <source>
        <dbReference type="EMBL" id="AYD41309.1"/>
    </source>
</evidence>